<reference evidence="3" key="2">
    <citation type="submission" date="2020-10" db="UniProtKB">
        <authorList>
            <consortium name="WormBaseParasite"/>
        </authorList>
    </citation>
    <scope>IDENTIFICATION</scope>
</reference>
<dbReference type="Proteomes" id="UP000492821">
    <property type="component" value="Unassembled WGS sequence"/>
</dbReference>
<organism evidence="2 3">
    <name type="scientific">Panagrellus redivivus</name>
    <name type="common">Microworm</name>
    <dbReference type="NCBI Taxonomy" id="6233"/>
    <lineage>
        <taxon>Eukaryota</taxon>
        <taxon>Metazoa</taxon>
        <taxon>Ecdysozoa</taxon>
        <taxon>Nematoda</taxon>
        <taxon>Chromadorea</taxon>
        <taxon>Rhabditida</taxon>
        <taxon>Tylenchina</taxon>
        <taxon>Panagrolaimomorpha</taxon>
        <taxon>Panagrolaimoidea</taxon>
        <taxon>Panagrolaimidae</taxon>
        <taxon>Panagrellus</taxon>
    </lineage>
</organism>
<protein>
    <submittedName>
        <fullName evidence="3">BTB domain-containing protein</fullName>
    </submittedName>
</protein>
<proteinExistence type="predicted"/>
<dbReference type="InterPro" id="IPR011333">
    <property type="entry name" value="SKP1/BTB/POZ_sf"/>
</dbReference>
<evidence type="ECO:0000313" key="3">
    <source>
        <dbReference type="WBParaSite" id="Pan_g8086.t1"/>
    </source>
</evidence>
<accession>A0A7E5A0Y5</accession>
<dbReference type="InterPro" id="IPR000210">
    <property type="entry name" value="BTB/POZ_dom"/>
</dbReference>
<evidence type="ECO:0000313" key="2">
    <source>
        <dbReference type="Proteomes" id="UP000492821"/>
    </source>
</evidence>
<dbReference type="PROSITE" id="PS50097">
    <property type="entry name" value="BTB"/>
    <property type="match status" value="1"/>
</dbReference>
<dbReference type="WBParaSite" id="Pan_g8086.t1">
    <property type="protein sequence ID" value="Pan_g8086.t1"/>
    <property type="gene ID" value="Pan_g8086"/>
</dbReference>
<evidence type="ECO:0000259" key="1">
    <source>
        <dbReference type="PROSITE" id="PS50097"/>
    </source>
</evidence>
<reference evidence="2" key="1">
    <citation type="journal article" date="2013" name="Genetics">
        <title>The draft genome and transcriptome of Panagrellus redivivus are shaped by the harsh demands of a free-living lifestyle.</title>
        <authorList>
            <person name="Srinivasan J."/>
            <person name="Dillman A.R."/>
            <person name="Macchietto M.G."/>
            <person name="Heikkinen L."/>
            <person name="Lakso M."/>
            <person name="Fracchia K.M."/>
            <person name="Antoshechkin I."/>
            <person name="Mortazavi A."/>
            <person name="Wong G."/>
            <person name="Sternberg P.W."/>
        </authorList>
    </citation>
    <scope>NUCLEOTIDE SEQUENCE [LARGE SCALE GENOMIC DNA]</scope>
    <source>
        <strain evidence="2">MT8872</strain>
    </source>
</reference>
<dbReference type="Gene3D" id="3.30.710.10">
    <property type="entry name" value="Potassium Channel Kv1.1, Chain A"/>
    <property type="match status" value="1"/>
</dbReference>
<name>A0A7E5A0Y5_PANRE</name>
<feature type="domain" description="BTB" evidence="1">
    <location>
        <begin position="1"/>
        <end position="63"/>
    </location>
</feature>
<keyword evidence="2" id="KW-1185">Reference proteome</keyword>
<sequence>MRFDFKFLIHRGFMTPISPVFKSAFDPRIDKTKSSIFVINDFSFETVNSAIKYCHSHRYMKKTTAEVVDMLRFYHGFDIGADIVNFPFDFYVQSFNFAVKPGVLVGRKHNSRKLQPNAREFNRDKLQSDCGKFCKQKMWDLVGRPDFNELPPDISAGIIERGNFALLILTKQYCSTFSIRYPFEKNCND</sequence>
<dbReference type="AlphaFoldDB" id="A0A7E5A0Y5"/>